<keyword evidence="2" id="KW-1185">Reference proteome</keyword>
<name>A0A286HXA2_9HYPH</name>
<sequence>MIVKETLMNDARLTIIYDGECPFCSSYVSLLRLRDTVKTVELVDARSGDARTRSAINAGHDLNRGMVVLWDERQFFGQDAVHLLATLSGDGGGLNTVQRWLFASPRRAAWIYPLLAVGRRFYLRLTGKTLISLARDTPSER</sequence>
<dbReference type="AlphaFoldDB" id="A0A286HXA2"/>
<proteinExistence type="predicted"/>
<evidence type="ECO:0000313" key="1">
    <source>
        <dbReference type="EMBL" id="SOE12480.1"/>
    </source>
</evidence>
<dbReference type="Proteomes" id="UP000219465">
    <property type="component" value="Unassembled WGS sequence"/>
</dbReference>
<dbReference type="GO" id="GO:0015035">
    <property type="term" value="F:protein-disulfide reductase activity"/>
    <property type="evidence" value="ECO:0007669"/>
    <property type="project" value="InterPro"/>
</dbReference>
<gene>
    <name evidence="1" type="ORF">SAMN05877838_0882</name>
</gene>
<protein>
    <submittedName>
        <fullName evidence="1">Predicted DCC family thiol-disulfide oxidoreductase YuxK</fullName>
    </submittedName>
</protein>
<accession>A0A286HXA2</accession>
<dbReference type="InterPro" id="IPR007263">
    <property type="entry name" value="DCC1-like"/>
</dbReference>
<evidence type="ECO:0000313" key="2">
    <source>
        <dbReference type="Proteomes" id="UP000219465"/>
    </source>
</evidence>
<organism evidence="1 2">
    <name type="scientific">Hoeflea halophila</name>
    <dbReference type="NCBI Taxonomy" id="714899"/>
    <lineage>
        <taxon>Bacteria</taxon>
        <taxon>Pseudomonadati</taxon>
        <taxon>Pseudomonadota</taxon>
        <taxon>Alphaproteobacteria</taxon>
        <taxon>Hyphomicrobiales</taxon>
        <taxon>Rhizobiaceae</taxon>
        <taxon>Hoeflea</taxon>
    </lineage>
</organism>
<dbReference type="Pfam" id="PF04134">
    <property type="entry name" value="DCC1-like"/>
    <property type="match status" value="1"/>
</dbReference>
<dbReference type="EMBL" id="OCPC01000001">
    <property type="protein sequence ID" value="SOE12480.1"/>
    <property type="molecule type" value="Genomic_DNA"/>
</dbReference>
<reference evidence="2" key="1">
    <citation type="submission" date="2017-08" db="EMBL/GenBank/DDBJ databases">
        <authorList>
            <person name="Varghese N."/>
            <person name="Submissions S."/>
        </authorList>
    </citation>
    <scope>NUCLEOTIDE SEQUENCE [LARGE SCALE GENOMIC DNA]</scope>
    <source>
        <strain evidence="2">KCTC 23107</strain>
    </source>
</reference>